<dbReference type="FunFam" id="3.40.50.300:FF:000431">
    <property type="entry name" value="Regulator of telomere elongation helicase 1"/>
    <property type="match status" value="1"/>
</dbReference>
<dbReference type="InterPro" id="IPR010614">
    <property type="entry name" value="RAD3-like_helicase_DEAD"/>
</dbReference>
<dbReference type="PROSITE" id="PS51193">
    <property type="entry name" value="HELICASE_ATP_BIND_2"/>
    <property type="match status" value="1"/>
</dbReference>
<dbReference type="CDD" id="cd18788">
    <property type="entry name" value="SF2_C_XPD"/>
    <property type="match status" value="1"/>
</dbReference>
<dbReference type="HAMAP" id="MF_03065">
    <property type="entry name" value="RTEL1"/>
    <property type="match status" value="1"/>
</dbReference>
<dbReference type="Pfam" id="PF23109">
    <property type="entry name" value="ARCH_RTEL1"/>
    <property type="match status" value="1"/>
</dbReference>
<keyword evidence="2 16" id="KW-0004">4Fe-4S</keyword>
<dbReference type="Proteomes" id="UP000001645">
    <property type="component" value="Chromosome 22"/>
</dbReference>
<dbReference type="GO" id="GO:0016818">
    <property type="term" value="F:hydrolase activity, acting on acid anhydrides, in phosphorus-containing anhydrides"/>
    <property type="evidence" value="ECO:0007669"/>
    <property type="project" value="InterPro"/>
</dbReference>
<evidence type="ECO:0000256" key="4">
    <source>
        <dbReference type="ARBA" id="ARBA00022741"/>
    </source>
</evidence>
<dbReference type="GO" id="GO:0006310">
    <property type="term" value="P:DNA recombination"/>
    <property type="evidence" value="ECO:0007669"/>
    <property type="project" value="InterPro"/>
</dbReference>
<feature type="binding site" evidence="16">
    <location>
        <position position="207"/>
    </location>
    <ligand>
        <name>[4Fe-4S] cluster</name>
        <dbReference type="ChEBI" id="CHEBI:49883"/>
    </ligand>
</feature>
<keyword evidence="13 16" id="KW-0413">Isomerase</keyword>
<dbReference type="Bgee" id="ENSMGAG00000006852">
    <property type="expression patterns" value="Expressed in ovary and 8 other cell types or tissues"/>
</dbReference>
<dbReference type="GO" id="GO:0090657">
    <property type="term" value="P:telomeric loop disassembly"/>
    <property type="evidence" value="ECO:0007669"/>
    <property type="project" value="TreeGrafter"/>
</dbReference>
<dbReference type="InterPro" id="IPR049909">
    <property type="entry name" value="Rtel1_HHD"/>
</dbReference>
<comment type="catalytic activity">
    <reaction evidence="15 16">
        <text>ATP + H2O = ADP + phosphate + H(+)</text>
        <dbReference type="Rhea" id="RHEA:13065"/>
        <dbReference type="ChEBI" id="CHEBI:15377"/>
        <dbReference type="ChEBI" id="CHEBI:15378"/>
        <dbReference type="ChEBI" id="CHEBI:30616"/>
        <dbReference type="ChEBI" id="CHEBI:43474"/>
        <dbReference type="ChEBI" id="CHEBI:456216"/>
    </reaction>
</comment>
<name>A0A803YM41_MELGA</name>
<organism evidence="19 20">
    <name type="scientific">Meleagris gallopavo</name>
    <name type="common">Wild turkey</name>
    <dbReference type="NCBI Taxonomy" id="9103"/>
    <lineage>
        <taxon>Eukaryota</taxon>
        <taxon>Metazoa</taxon>
        <taxon>Chordata</taxon>
        <taxon>Craniata</taxon>
        <taxon>Vertebrata</taxon>
        <taxon>Euteleostomi</taxon>
        <taxon>Archelosauria</taxon>
        <taxon>Archosauria</taxon>
        <taxon>Dinosauria</taxon>
        <taxon>Saurischia</taxon>
        <taxon>Theropoda</taxon>
        <taxon>Coelurosauria</taxon>
        <taxon>Aves</taxon>
        <taxon>Neognathae</taxon>
        <taxon>Galloanserae</taxon>
        <taxon>Galliformes</taxon>
        <taxon>Phasianidae</taxon>
        <taxon>Meleagridinae</taxon>
        <taxon>Meleagris</taxon>
    </lineage>
</organism>
<keyword evidence="10 16" id="KW-0411">Iron-sulfur</keyword>
<comment type="caution">
    <text evidence="16">Lacks conserved residue(s) required for the propagation of feature annotation.</text>
</comment>
<gene>
    <name evidence="16 19" type="primary">RTEL1</name>
</gene>
<dbReference type="InterPro" id="IPR014013">
    <property type="entry name" value="Helic_SF1/SF2_ATP-bd_DinG/Rad3"/>
</dbReference>
<dbReference type="GeneTree" id="ENSGT00950000182970"/>
<dbReference type="CDD" id="cd17970">
    <property type="entry name" value="DEAHc_FancJ"/>
    <property type="match status" value="1"/>
</dbReference>
<dbReference type="Pfam" id="PF13307">
    <property type="entry name" value="Helicase_C_2"/>
    <property type="match status" value="1"/>
</dbReference>
<protein>
    <recommendedName>
        <fullName evidence="16">Regulator of telomere elongation helicase 1</fullName>
        <ecNumber evidence="16">5.6.2.-</ecNumber>
    </recommendedName>
</protein>
<dbReference type="SMART" id="SM00491">
    <property type="entry name" value="HELICc2"/>
    <property type="match status" value="1"/>
</dbReference>
<dbReference type="InterPro" id="IPR013020">
    <property type="entry name" value="Rad3/Chl1-like"/>
</dbReference>
<comment type="similarity">
    <text evidence="16">Belongs to the helicase family. RAD3/XPD subfamily.</text>
</comment>
<comment type="subcellular location">
    <subcellularLocation>
        <location evidence="1 16">Nucleus</location>
    </subcellularLocation>
</comment>
<feature type="region of interest" description="Disordered" evidence="17">
    <location>
        <begin position="1050"/>
        <end position="1074"/>
    </location>
</feature>
<dbReference type="GO" id="GO:0006281">
    <property type="term" value="P:DNA repair"/>
    <property type="evidence" value="ECO:0007669"/>
    <property type="project" value="UniProtKB-UniRule"/>
</dbReference>
<evidence type="ECO:0000256" key="12">
    <source>
        <dbReference type="ARBA" id="ARBA00023204"/>
    </source>
</evidence>
<dbReference type="GO" id="GO:0070182">
    <property type="term" value="F:DNA polymerase binding"/>
    <property type="evidence" value="ECO:0007669"/>
    <property type="project" value="TreeGrafter"/>
</dbReference>
<dbReference type="GO" id="GO:0006260">
    <property type="term" value="P:DNA replication"/>
    <property type="evidence" value="ECO:0007669"/>
    <property type="project" value="InterPro"/>
</dbReference>
<keyword evidence="4 16" id="KW-0547">Nucleotide-binding</keyword>
<dbReference type="SUPFAM" id="SSF52540">
    <property type="entry name" value="P-loop containing nucleoside triphosphate hydrolases"/>
    <property type="match status" value="2"/>
</dbReference>
<feature type="compositionally biased region" description="Basic and acidic residues" evidence="17">
    <location>
        <begin position="1050"/>
        <end position="1069"/>
    </location>
</feature>
<dbReference type="EC" id="5.6.2.-" evidence="16"/>
<dbReference type="Pfam" id="PF06733">
    <property type="entry name" value="DEAD_2"/>
    <property type="match status" value="1"/>
</dbReference>
<evidence type="ECO:0000256" key="17">
    <source>
        <dbReference type="SAM" id="MobiDB-lite"/>
    </source>
</evidence>
<dbReference type="GO" id="GO:0005524">
    <property type="term" value="F:ATP binding"/>
    <property type="evidence" value="ECO:0007669"/>
    <property type="project" value="UniProtKB-UniRule"/>
</dbReference>
<accession>A0A803YM41</accession>
<reference evidence="19" key="2">
    <citation type="submission" date="2025-08" db="UniProtKB">
        <authorList>
            <consortium name="Ensembl"/>
        </authorList>
    </citation>
    <scope>IDENTIFICATION</scope>
</reference>
<dbReference type="Gene3D" id="3.40.50.300">
    <property type="entry name" value="P-loop containing nucleotide triphosphate hydrolases"/>
    <property type="match status" value="2"/>
</dbReference>
<dbReference type="Ensembl" id="ENSMGAT00000030207.1">
    <property type="protein sequence ID" value="ENSMGAP00000032839.1"/>
    <property type="gene ID" value="ENSMGAG00000006852.3"/>
</dbReference>
<evidence type="ECO:0000256" key="6">
    <source>
        <dbReference type="ARBA" id="ARBA00022801"/>
    </source>
</evidence>
<evidence type="ECO:0000256" key="7">
    <source>
        <dbReference type="ARBA" id="ARBA00022806"/>
    </source>
</evidence>
<dbReference type="SMART" id="SM00488">
    <property type="entry name" value="DEXDc2"/>
    <property type="match status" value="1"/>
</dbReference>
<evidence type="ECO:0000256" key="1">
    <source>
        <dbReference type="ARBA" id="ARBA00004123"/>
    </source>
</evidence>
<feature type="binding site" evidence="16">
    <location>
        <position position="163"/>
    </location>
    <ligand>
        <name>[4Fe-4S] cluster</name>
        <dbReference type="ChEBI" id="CHEBI:49883"/>
    </ligand>
</feature>
<keyword evidence="11 16" id="KW-0238">DNA-binding</keyword>
<dbReference type="GO" id="GO:0046872">
    <property type="term" value="F:metal ion binding"/>
    <property type="evidence" value="ECO:0007669"/>
    <property type="project" value="UniProtKB-UniRule"/>
</dbReference>
<evidence type="ECO:0000256" key="13">
    <source>
        <dbReference type="ARBA" id="ARBA00023235"/>
    </source>
</evidence>
<evidence type="ECO:0000256" key="14">
    <source>
        <dbReference type="ARBA" id="ARBA00023242"/>
    </source>
</evidence>
<dbReference type="PANTHER" id="PTHR11472">
    <property type="entry name" value="DNA REPAIR DEAD HELICASE RAD3/XP-D SUBFAMILY MEMBER"/>
    <property type="match status" value="1"/>
</dbReference>
<dbReference type="InParanoid" id="A0A803YM41"/>
<reference evidence="19 20" key="1">
    <citation type="journal article" date="2010" name="PLoS Biol.">
        <title>Multi-platform next-generation sequencing of the domestic turkey (Meleagris gallopavo): genome assembly and analysis.</title>
        <authorList>
            <person name="Dalloul R.A."/>
            <person name="Long J.A."/>
            <person name="Zimin A.V."/>
            <person name="Aslam L."/>
            <person name="Beal K."/>
            <person name="Blomberg L.A."/>
            <person name="Bouffard P."/>
            <person name="Burt D.W."/>
            <person name="Crasta O."/>
            <person name="Crooijmans R.P."/>
            <person name="Cooper K."/>
            <person name="Coulombe R.A."/>
            <person name="De S."/>
            <person name="Delany M.E."/>
            <person name="Dodgson J.B."/>
            <person name="Dong J.J."/>
            <person name="Evans C."/>
            <person name="Frederickson K.M."/>
            <person name="Flicek P."/>
            <person name="Florea L."/>
            <person name="Folkerts O."/>
            <person name="Groenen M.A."/>
            <person name="Harkins T.T."/>
            <person name="Herrero J."/>
            <person name="Hoffmann S."/>
            <person name="Megens H.J."/>
            <person name="Jiang A."/>
            <person name="de Jong P."/>
            <person name="Kaiser P."/>
            <person name="Kim H."/>
            <person name="Kim K.W."/>
            <person name="Kim S."/>
            <person name="Langenberger D."/>
            <person name="Lee M.K."/>
            <person name="Lee T."/>
            <person name="Mane S."/>
            <person name="Marcais G."/>
            <person name="Marz M."/>
            <person name="McElroy A.P."/>
            <person name="Modise T."/>
            <person name="Nefedov M."/>
            <person name="Notredame C."/>
            <person name="Paton I.R."/>
            <person name="Payne W.S."/>
            <person name="Pertea G."/>
            <person name="Prickett D."/>
            <person name="Puiu D."/>
            <person name="Qioa D."/>
            <person name="Raineri E."/>
            <person name="Ruffier M."/>
            <person name="Salzberg S.L."/>
            <person name="Schatz M.C."/>
            <person name="Scheuring C."/>
            <person name="Schmidt C.J."/>
            <person name="Schroeder S."/>
            <person name="Searle S.M."/>
            <person name="Smith E.J."/>
            <person name="Smith J."/>
            <person name="Sonstegard T.S."/>
            <person name="Stadler P.F."/>
            <person name="Tafer H."/>
            <person name="Tu Z.J."/>
            <person name="Van Tassell C.P."/>
            <person name="Vilella A.J."/>
            <person name="Williams K.P."/>
            <person name="Yorke J.A."/>
            <person name="Zhang L."/>
            <person name="Zhang H.B."/>
            <person name="Zhang X."/>
            <person name="Zhang Y."/>
            <person name="Reed K.M."/>
        </authorList>
    </citation>
    <scope>NUCLEOTIDE SEQUENCE [LARGE SCALE GENOMIC DNA]</scope>
</reference>
<evidence type="ECO:0000313" key="20">
    <source>
        <dbReference type="Proteomes" id="UP000001645"/>
    </source>
</evidence>
<feature type="domain" description="Helicase ATP-binding" evidence="18">
    <location>
        <begin position="7"/>
        <end position="296"/>
    </location>
</feature>
<evidence type="ECO:0000256" key="16">
    <source>
        <dbReference type="HAMAP-Rule" id="MF_03065"/>
    </source>
</evidence>
<evidence type="ECO:0000256" key="11">
    <source>
        <dbReference type="ARBA" id="ARBA00023125"/>
    </source>
</evidence>
<keyword evidence="14 16" id="KW-0539">Nucleus</keyword>
<dbReference type="GO" id="GO:0051539">
    <property type="term" value="F:4 iron, 4 sulfur cluster binding"/>
    <property type="evidence" value="ECO:0007669"/>
    <property type="project" value="UniProtKB-UniRule"/>
</dbReference>
<evidence type="ECO:0000259" key="18">
    <source>
        <dbReference type="PROSITE" id="PS51193"/>
    </source>
</evidence>
<dbReference type="GO" id="GO:0010569">
    <property type="term" value="P:regulation of double-strand break repair via homologous recombination"/>
    <property type="evidence" value="ECO:0007669"/>
    <property type="project" value="UniProtKB-UniRule"/>
</dbReference>
<keyword evidence="8 16" id="KW-0067">ATP-binding</keyword>
<feature type="short sequence motif" description="Nuclear localization signal" evidence="16">
    <location>
        <begin position="151"/>
        <end position="167"/>
    </location>
</feature>
<evidence type="ECO:0000256" key="15">
    <source>
        <dbReference type="ARBA" id="ARBA00049360"/>
    </source>
</evidence>
<dbReference type="GO" id="GO:0003677">
    <property type="term" value="F:DNA binding"/>
    <property type="evidence" value="ECO:0007669"/>
    <property type="project" value="UniProtKB-UniRule"/>
</dbReference>
<keyword evidence="20" id="KW-1185">Reference proteome</keyword>
<evidence type="ECO:0000256" key="5">
    <source>
        <dbReference type="ARBA" id="ARBA00022763"/>
    </source>
</evidence>
<dbReference type="PANTHER" id="PTHR11472:SF34">
    <property type="entry name" value="REGULATOR OF TELOMERE ELONGATION HELICASE 1"/>
    <property type="match status" value="1"/>
</dbReference>
<dbReference type="NCBIfam" id="TIGR00604">
    <property type="entry name" value="rad3"/>
    <property type="match status" value="1"/>
</dbReference>
<evidence type="ECO:0000256" key="10">
    <source>
        <dbReference type="ARBA" id="ARBA00023014"/>
    </source>
</evidence>
<sequence>MPRITLRGVTVDFPFQPYECQETYMAKVLECLQTKVNGILESPTGTGKTLCLLCSTLAWREHFKDTISARKIAQRMNGVELFPDRPMSSWGNAATDGDIPAYYTDIPKIIYASRTHSQLTQVINELKNTVYRPKVCVLGSREQLCINPEVKRQESNHMQIYMCRKKVMARACHFYNNVEEKSTEKGLMDSIMDIEDLVKNGSKHRACPYYLSRSLKQQADIIFMPYNYLLDAKSRQAHNIELKGTVIIFDEAHNVERLCEESSSFDLTAYDLASAIDVINVVLEEQAKVVQQNEVNAEFNMEKILLQLESAIDAVELPPNDSGVTKDGSYIFELFAKAQITFQTKASLLESLEQILQFLSGRKSQSTYTWDFSFICQDSLVSEVQLLLCGSHILFFHCTACLIVFSLFGAGKTLSYWCFSPGYSMHELVRQGVRTIILTSGTLSPLSSFTMEMQIPFPVLLENPHVIDKRQLWVGIIPKGPDGTVLNSTYERRFSEDYLSSLGKTIGNLVRVVPHGLLVFFPSYPVMDKSLEYWREHDFAKRIEEVKPMFVEPRNKGSFAEVIDAYYGKIACPKSNGAAFWQCASEGLDFADMNGRGVIITGLPFPPRWEPRVVLKMQFLNEMKKSSMGAQYLSGHQWYNQQASRAVNQAIGRVIRHRQDYGAIFLCDDRFTTENVRGKLPSWVRPYVNVYDNFGHAVRSVSVFFRVAQEIAIKENARESTKMLICYLHYAVMPLNGGGASSLCTEYEQEMISPRRQCIGLLDALERNEKNSKEVEEDDGLPGEEKLASKIADPTEPKKARAALYIATVKKTLSQQNYNLFSEALQRYRTTADFNTMLSQMSSLFTEDEKKHILLREFYQFVRPHHKKQFDEACCNLTGVGCGYKPEHSLLLEEREGLSRQKTTFSENSCVQLNPGLHLNQGGFHLTAGQTSAGPRRDHHQALRMTYLSDVKKALKESAYSRFHEALLAYKRTDDYDAMIPVVAALTTERPEDFHLLQRFTMFVRPHHKEQFRQVCKDLTGTVGGDEQKQQMQKEKSAATLERWFTKRENCPKQDGDVPKSEVPEKNEGETSSSCLSQKCKLELPKTEVSKEMSNVRAPTAPGVVPSLPLELDPEFELHRWSMEFSNFLSLSSSLPLCTLGRYQCPNCKSEDDVPLKCPLCIFTCCKTCWEHCGCPAHCKGLDQMAFKGPFQPKSFYGNKESIQELLACVYNPCCS</sequence>
<feature type="binding site" evidence="16">
    <location>
        <position position="145"/>
    </location>
    <ligand>
        <name>[4Fe-4S] cluster</name>
        <dbReference type="ChEBI" id="CHEBI:49883"/>
    </ligand>
</feature>
<dbReference type="GO" id="GO:0045910">
    <property type="term" value="P:negative regulation of DNA recombination"/>
    <property type="evidence" value="ECO:0007669"/>
    <property type="project" value="TreeGrafter"/>
</dbReference>
<keyword evidence="6 16" id="KW-0378">Hydrolase</keyword>
<dbReference type="GO" id="GO:0003678">
    <property type="term" value="F:DNA helicase activity"/>
    <property type="evidence" value="ECO:0007669"/>
    <property type="project" value="UniProtKB-UniRule"/>
</dbReference>
<dbReference type="InterPro" id="IPR006554">
    <property type="entry name" value="Helicase-like_DEXD_c2"/>
</dbReference>
<dbReference type="GO" id="GO:0005634">
    <property type="term" value="C:nucleus"/>
    <property type="evidence" value="ECO:0007669"/>
    <property type="project" value="UniProtKB-SubCell"/>
</dbReference>
<dbReference type="Pfam" id="PF23116">
    <property type="entry name" value="HHD_RTEL1"/>
    <property type="match status" value="1"/>
</dbReference>
<dbReference type="GO" id="GO:1904430">
    <property type="term" value="P:negative regulation of t-circle formation"/>
    <property type="evidence" value="ECO:0007669"/>
    <property type="project" value="TreeGrafter"/>
</dbReference>
<proteinExistence type="inferred from homology"/>
<evidence type="ECO:0000256" key="3">
    <source>
        <dbReference type="ARBA" id="ARBA00022723"/>
    </source>
</evidence>
<keyword evidence="5 16" id="KW-0227">DNA damage</keyword>
<dbReference type="FunFam" id="3.40.50.300:FF:000691">
    <property type="entry name" value="Regulator of telomere elongation helicase 1"/>
    <property type="match status" value="1"/>
</dbReference>
<evidence type="ECO:0000256" key="2">
    <source>
        <dbReference type="ARBA" id="ARBA00022485"/>
    </source>
</evidence>
<evidence type="ECO:0000256" key="8">
    <source>
        <dbReference type="ARBA" id="ARBA00022840"/>
    </source>
</evidence>
<reference evidence="19" key="3">
    <citation type="submission" date="2025-09" db="UniProtKB">
        <authorList>
            <consortium name="Ensembl"/>
        </authorList>
    </citation>
    <scope>IDENTIFICATION</scope>
</reference>
<keyword evidence="9 16" id="KW-0408">Iron</keyword>
<dbReference type="CDD" id="cd13932">
    <property type="entry name" value="HN_RTEL1"/>
    <property type="match status" value="2"/>
</dbReference>
<feature type="region of interest" description="Disordered" evidence="17">
    <location>
        <begin position="770"/>
        <end position="790"/>
    </location>
</feature>
<evidence type="ECO:0000313" key="19">
    <source>
        <dbReference type="Ensembl" id="ENSMGAP00000032839.1"/>
    </source>
</evidence>
<evidence type="ECO:0000256" key="9">
    <source>
        <dbReference type="ARBA" id="ARBA00023004"/>
    </source>
</evidence>
<keyword evidence="12 16" id="KW-0234">DNA repair</keyword>
<comment type="function">
    <text evidence="16">A probable ATP-dependent DNA helicase implicated in telomere-length regulation, DNA repair and the maintenance of genomic stability. Acts as an anti-recombinase to counteract toxic recombination and limit crossover during meiosis. Regulates meiotic recombination and crossover homeostasis by physically dissociating strand invasion events and thereby promotes noncrossover repair by meiotic synthesis dependent strand annealing (SDSA) as well as disassembly of D loop recombination intermediates. Also disassembles T loops and prevents telomere fragility by counteracting telomeric G4-DNA structures, which together ensure the dynamics and stability of the telomere.</text>
</comment>
<dbReference type="InterPro" id="IPR057498">
    <property type="entry name" value="Rtel1_ARCH"/>
</dbReference>
<keyword evidence="7 16" id="KW-0347">Helicase</keyword>
<dbReference type="InterPro" id="IPR045028">
    <property type="entry name" value="DinG/Rad3-like"/>
</dbReference>
<keyword evidence="3 16" id="KW-0479">Metal-binding</keyword>
<dbReference type="InterPro" id="IPR030845">
    <property type="entry name" value="RTEL1"/>
</dbReference>
<feature type="binding site" evidence="16">
    <location>
        <position position="172"/>
    </location>
    <ligand>
        <name>[4Fe-4S] cluster</name>
        <dbReference type="ChEBI" id="CHEBI:49883"/>
    </ligand>
</feature>
<dbReference type="InterPro" id="IPR027417">
    <property type="entry name" value="P-loop_NTPase"/>
</dbReference>
<dbReference type="InterPro" id="IPR006555">
    <property type="entry name" value="ATP-dep_Helicase_C"/>
</dbReference>
<dbReference type="AlphaFoldDB" id="A0A803YM41"/>
<dbReference type="Gene3D" id="1.20.1160.20">
    <property type="match status" value="2"/>
</dbReference>